<keyword evidence="5" id="KW-1185">Reference proteome</keyword>
<dbReference type="InterPro" id="IPR007110">
    <property type="entry name" value="Ig-like_dom"/>
</dbReference>
<dbReference type="SMART" id="SM00060">
    <property type="entry name" value="FN3"/>
    <property type="match status" value="2"/>
</dbReference>
<dbReference type="InterPro" id="IPR013783">
    <property type="entry name" value="Ig-like_fold"/>
</dbReference>
<dbReference type="CDD" id="cd00063">
    <property type="entry name" value="FN3"/>
    <property type="match status" value="2"/>
</dbReference>
<dbReference type="SUPFAM" id="SSF49265">
    <property type="entry name" value="Fibronectin type III"/>
    <property type="match status" value="2"/>
</dbReference>
<dbReference type="InterPro" id="IPR036179">
    <property type="entry name" value="Ig-like_dom_sf"/>
</dbReference>
<keyword evidence="1" id="KW-0677">Repeat</keyword>
<dbReference type="Pfam" id="PF13895">
    <property type="entry name" value="Ig_2"/>
    <property type="match status" value="1"/>
</dbReference>
<evidence type="ECO:0000259" key="2">
    <source>
        <dbReference type="PROSITE" id="PS50835"/>
    </source>
</evidence>
<dbReference type="PANTHER" id="PTHR46708">
    <property type="entry name" value="TENASCIN"/>
    <property type="match status" value="1"/>
</dbReference>
<dbReference type="CDD" id="cd00096">
    <property type="entry name" value="Ig"/>
    <property type="match status" value="1"/>
</dbReference>
<feature type="non-terminal residue" evidence="4">
    <location>
        <position position="1"/>
    </location>
</feature>
<dbReference type="InterPro" id="IPR050991">
    <property type="entry name" value="ECM_Regulatory_Proteins"/>
</dbReference>
<reference evidence="4" key="1">
    <citation type="submission" date="2023-03" db="EMBL/GenBank/DDBJ databases">
        <authorList>
            <person name="Steffen K."/>
            <person name="Cardenas P."/>
        </authorList>
    </citation>
    <scope>NUCLEOTIDE SEQUENCE</scope>
</reference>
<dbReference type="Proteomes" id="UP001174909">
    <property type="component" value="Unassembled WGS sequence"/>
</dbReference>
<name>A0AA35WAW7_GEOBA</name>
<evidence type="ECO:0000313" key="4">
    <source>
        <dbReference type="EMBL" id="CAI8013809.1"/>
    </source>
</evidence>
<dbReference type="SUPFAM" id="SSF48726">
    <property type="entry name" value="Immunoglobulin"/>
    <property type="match status" value="1"/>
</dbReference>
<feature type="domain" description="Fibronectin type-III" evidence="3">
    <location>
        <begin position="103"/>
        <end position="188"/>
    </location>
</feature>
<dbReference type="Pfam" id="PF00041">
    <property type="entry name" value="fn3"/>
    <property type="match status" value="2"/>
</dbReference>
<dbReference type="AlphaFoldDB" id="A0AA35WAW7"/>
<protein>
    <submittedName>
        <fullName evidence="4">Receptor-type tyrosine-protein phosphatase delta</fullName>
    </submittedName>
</protein>
<dbReference type="PANTHER" id="PTHR46708:SF2">
    <property type="entry name" value="FIBRONECTIN TYPE-III DOMAIN-CONTAINING PROTEIN"/>
    <property type="match status" value="1"/>
</dbReference>
<keyword evidence="4" id="KW-0675">Receptor</keyword>
<comment type="caution">
    <text evidence="4">The sequence shown here is derived from an EMBL/GenBank/DDBJ whole genome shotgun (WGS) entry which is preliminary data.</text>
</comment>
<dbReference type="PROSITE" id="PS50853">
    <property type="entry name" value="FN3"/>
    <property type="match status" value="2"/>
</dbReference>
<organism evidence="4 5">
    <name type="scientific">Geodia barretti</name>
    <name type="common">Barrett's horny sponge</name>
    <dbReference type="NCBI Taxonomy" id="519541"/>
    <lineage>
        <taxon>Eukaryota</taxon>
        <taxon>Metazoa</taxon>
        <taxon>Porifera</taxon>
        <taxon>Demospongiae</taxon>
        <taxon>Heteroscleromorpha</taxon>
        <taxon>Tetractinellida</taxon>
        <taxon>Astrophorina</taxon>
        <taxon>Geodiidae</taxon>
        <taxon>Geodia</taxon>
    </lineage>
</organism>
<evidence type="ECO:0000256" key="1">
    <source>
        <dbReference type="ARBA" id="ARBA00022737"/>
    </source>
</evidence>
<evidence type="ECO:0000259" key="3">
    <source>
        <dbReference type="PROSITE" id="PS50853"/>
    </source>
</evidence>
<dbReference type="Gene3D" id="2.60.40.10">
    <property type="entry name" value="Immunoglobulins"/>
    <property type="match status" value="3"/>
</dbReference>
<dbReference type="PROSITE" id="PS50835">
    <property type="entry name" value="IG_LIKE"/>
    <property type="match status" value="1"/>
</dbReference>
<feature type="domain" description="Fibronectin type-III" evidence="3">
    <location>
        <begin position="190"/>
        <end position="281"/>
    </location>
</feature>
<accession>A0AA35WAW7</accession>
<evidence type="ECO:0000313" key="5">
    <source>
        <dbReference type="Proteomes" id="UP001174909"/>
    </source>
</evidence>
<dbReference type="EMBL" id="CASHTH010001294">
    <property type="protein sequence ID" value="CAI8013809.1"/>
    <property type="molecule type" value="Genomic_DNA"/>
</dbReference>
<proteinExistence type="predicted"/>
<sequence length="368" mass="38089">RDTVYVGLYTASGGDVSISGGVTFDPSQLTLTCISTGGPATTVTWTRDSTTVTQGTQTVLNDPVTAQYTHTLTVTTGGEYTCTVANNKPSSASATITVTGTGPPTNVAARQTNPTSILVEWTPSSDATGYTIHYDSSEGPSGSVSIDGDSTNSYTLENLQNGETYTISIVATSANLPSQVVTAGMAVGLVPGNPELVRSSTSTDSITISVGFPAGSVVDSYVVMWTSVECSDNGMMTVDGSPATYTIMGLEEGISYNITVRASNNAGSGNSTSITVRTNEAGERLLYLMLPAFTFVVHTTFSPAPNGAPNSVTEVSAAPNSITVGWEEVDCLLRNGMITGYTAQALRNGMVEATANVVVMLDKPLSLD</sequence>
<gene>
    <name evidence="4" type="ORF">GBAR_LOCUS8703</name>
</gene>
<dbReference type="InterPro" id="IPR003961">
    <property type="entry name" value="FN3_dom"/>
</dbReference>
<dbReference type="InterPro" id="IPR036116">
    <property type="entry name" value="FN3_sf"/>
</dbReference>
<feature type="domain" description="Ig-like" evidence="2">
    <location>
        <begin position="27"/>
        <end position="99"/>
    </location>
</feature>